<dbReference type="Proteomes" id="UP000580250">
    <property type="component" value="Unassembled WGS sequence"/>
</dbReference>
<gene>
    <name evidence="2" type="ORF">MENT_LOCUS47387</name>
</gene>
<evidence type="ECO:0000313" key="2">
    <source>
        <dbReference type="EMBL" id="CAD2194376.1"/>
    </source>
</evidence>
<protein>
    <submittedName>
        <fullName evidence="2">Uncharacterized protein</fullName>
    </submittedName>
</protein>
<reference evidence="2 3" key="1">
    <citation type="submission" date="2020-08" db="EMBL/GenBank/DDBJ databases">
        <authorList>
            <person name="Koutsovoulos G."/>
            <person name="Danchin GJ E."/>
        </authorList>
    </citation>
    <scope>NUCLEOTIDE SEQUENCE [LARGE SCALE GENOMIC DNA]</scope>
</reference>
<name>A0A6V7X4W8_MELEN</name>
<organism evidence="2 3">
    <name type="scientific">Meloidogyne enterolobii</name>
    <name type="common">Root-knot nematode worm</name>
    <name type="synonym">Meloidogyne mayaguensis</name>
    <dbReference type="NCBI Taxonomy" id="390850"/>
    <lineage>
        <taxon>Eukaryota</taxon>
        <taxon>Metazoa</taxon>
        <taxon>Ecdysozoa</taxon>
        <taxon>Nematoda</taxon>
        <taxon>Chromadorea</taxon>
        <taxon>Rhabditida</taxon>
        <taxon>Tylenchina</taxon>
        <taxon>Tylenchomorpha</taxon>
        <taxon>Tylenchoidea</taxon>
        <taxon>Meloidogynidae</taxon>
        <taxon>Meloidogyninae</taxon>
        <taxon>Meloidogyne</taxon>
    </lineage>
</organism>
<dbReference type="AlphaFoldDB" id="A0A6V7X4W8"/>
<dbReference type="EMBL" id="CAJEWN010001108">
    <property type="protein sequence ID" value="CAD2194376.1"/>
    <property type="molecule type" value="Genomic_DNA"/>
</dbReference>
<accession>A0A6V7X4W8</accession>
<sequence length="117" mass="14066">MDYENEQQIKDQNKDEDVVKQSINNNEEKNICVDQENVSKDTSINRKKQIKLKKKQKIAEKIEIERKQNNENIEKIVNEHENILTKKQSTNRENQLLKNHFQYQLKNWEEIASLQSI</sequence>
<evidence type="ECO:0000313" key="3">
    <source>
        <dbReference type="Proteomes" id="UP000580250"/>
    </source>
</evidence>
<feature type="coiled-coil region" evidence="1">
    <location>
        <begin position="52"/>
        <end position="79"/>
    </location>
</feature>
<proteinExistence type="predicted"/>
<evidence type="ECO:0000256" key="1">
    <source>
        <dbReference type="SAM" id="Coils"/>
    </source>
</evidence>
<keyword evidence="1" id="KW-0175">Coiled coil</keyword>
<comment type="caution">
    <text evidence="2">The sequence shown here is derived from an EMBL/GenBank/DDBJ whole genome shotgun (WGS) entry which is preliminary data.</text>
</comment>